<proteinExistence type="predicted"/>
<sequence length="108" mass="12173">MQGFNKECGVIGEPSLKFKSVAISLPKRHRKFRTAPQLRRSMRNARTVPGQLATQLLHRSNTIFAPPARGLLQQAWSQRRADDVGMLVYRGGQADRQIFDVSANELAR</sequence>
<protein>
    <submittedName>
        <fullName evidence="1">Uncharacterized protein</fullName>
    </submittedName>
</protein>
<name>A0A8I1DNC3_BURCE</name>
<accession>A0A8I1DNC3</accession>
<evidence type="ECO:0000313" key="1">
    <source>
        <dbReference type="EMBL" id="MBH9698590.1"/>
    </source>
</evidence>
<organism evidence="1 2">
    <name type="scientific">Burkholderia cepacia</name>
    <name type="common">Pseudomonas cepacia</name>
    <dbReference type="NCBI Taxonomy" id="292"/>
    <lineage>
        <taxon>Bacteria</taxon>
        <taxon>Pseudomonadati</taxon>
        <taxon>Pseudomonadota</taxon>
        <taxon>Betaproteobacteria</taxon>
        <taxon>Burkholderiales</taxon>
        <taxon>Burkholderiaceae</taxon>
        <taxon>Burkholderia</taxon>
        <taxon>Burkholderia cepacia complex</taxon>
    </lineage>
</organism>
<dbReference type="AlphaFoldDB" id="A0A8I1DNC3"/>
<evidence type="ECO:0000313" key="2">
    <source>
        <dbReference type="Proteomes" id="UP000645612"/>
    </source>
</evidence>
<comment type="caution">
    <text evidence="1">The sequence shown here is derived from an EMBL/GenBank/DDBJ whole genome shotgun (WGS) entry which is preliminary data.</text>
</comment>
<dbReference type="Proteomes" id="UP000645612">
    <property type="component" value="Unassembled WGS sequence"/>
</dbReference>
<dbReference type="EMBL" id="JAEDXG010000018">
    <property type="protein sequence ID" value="MBH9698590.1"/>
    <property type="molecule type" value="Genomic_DNA"/>
</dbReference>
<gene>
    <name evidence="1" type="ORF">JAO13_19315</name>
</gene>
<dbReference type="RefSeq" id="WP_124589586.1">
    <property type="nucleotide sequence ID" value="NZ_CADDZZ010000006.1"/>
</dbReference>
<reference evidence="1" key="1">
    <citation type="submission" date="2020-12" db="EMBL/GenBank/DDBJ databases">
        <title>Burkholderia cepacia complex in Mexico.</title>
        <authorList>
            <person name="Estrada P."/>
        </authorList>
    </citation>
    <scope>NUCLEOTIDE SEQUENCE</scope>
    <source>
        <strain evidence="1">871</strain>
    </source>
</reference>